<feature type="signal peptide" evidence="1">
    <location>
        <begin position="1"/>
        <end position="20"/>
    </location>
</feature>
<name>A0ABW8RX24_9BACT</name>
<dbReference type="Proteomes" id="UP001623558">
    <property type="component" value="Unassembled WGS sequence"/>
</dbReference>
<protein>
    <recommendedName>
        <fullName evidence="4">DUF4189 domain-containing protein</fullName>
    </recommendedName>
</protein>
<evidence type="ECO:0000313" key="3">
    <source>
        <dbReference type="Proteomes" id="UP001623558"/>
    </source>
</evidence>
<evidence type="ECO:0000256" key="1">
    <source>
        <dbReference type="SAM" id="SignalP"/>
    </source>
</evidence>
<evidence type="ECO:0008006" key="4">
    <source>
        <dbReference type="Google" id="ProtNLM"/>
    </source>
</evidence>
<feature type="chain" id="PRO_5045066314" description="DUF4189 domain-containing protein" evidence="1">
    <location>
        <begin position="21"/>
        <end position="94"/>
    </location>
</feature>
<proteinExistence type="predicted"/>
<dbReference type="RefSeq" id="WP_406751078.1">
    <property type="nucleotide sequence ID" value="NZ_JBEWZH010000004.1"/>
</dbReference>
<keyword evidence="1" id="KW-0732">Signal</keyword>
<evidence type="ECO:0000313" key="2">
    <source>
        <dbReference type="EMBL" id="MFL0162265.1"/>
    </source>
</evidence>
<organism evidence="2 3">
    <name type="scientific">Aquirufa salirivi</name>
    <dbReference type="NCBI Taxonomy" id="3104729"/>
    <lineage>
        <taxon>Bacteria</taxon>
        <taxon>Pseudomonadati</taxon>
        <taxon>Bacteroidota</taxon>
        <taxon>Cytophagia</taxon>
        <taxon>Cytophagales</taxon>
        <taxon>Flectobacillaceae</taxon>
        <taxon>Aquirufa</taxon>
    </lineage>
</organism>
<dbReference type="EMBL" id="JBEWZH010000004">
    <property type="protein sequence ID" value="MFL0162265.1"/>
    <property type="molecule type" value="Genomic_DNA"/>
</dbReference>
<comment type="caution">
    <text evidence="2">The sequence shown here is derived from an EMBL/GenBank/DDBJ whole genome shotgun (WGS) entry which is preliminary data.</text>
</comment>
<reference evidence="2 3" key="1">
    <citation type="submission" date="2024-07" db="EMBL/GenBank/DDBJ databases">
        <authorList>
            <person name="Pitt A."/>
            <person name="Hahn M.W."/>
        </authorList>
    </citation>
    <scope>NUCLEOTIDE SEQUENCE [LARGE SCALE GENOMIC DNA]</scope>
    <source>
        <strain evidence="2 3">1-SAACH-A3</strain>
    </source>
</reference>
<accession>A0ABW8RX24</accession>
<keyword evidence="3" id="KW-1185">Reference proteome</keyword>
<sequence>MKKLLSIILFFMLFPQFIFSKTNENNNSRNIERALTSCTAIAVTTCIRVNSHGETYTVQIYSRATSWSRRAPIAEVCAAAQSAVTEANINACGN</sequence>
<gene>
    <name evidence="2" type="ORF">U0R11_07655</name>
</gene>